<dbReference type="SFLD" id="SFLDS00001">
    <property type="entry name" value="Enolase"/>
    <property type="match status" value="1"/>
</dbReference>
<dbReference type="EMBL" id="PHNJ01000021">
    <property type="protein sequence ID" value="TYL36174.1"/>
    <property type="molecule type" value="Genomic_DNA"/>
</dbReference>
<dbReference type="InterPro" id="IPR029017">
    <property type="entry name" value="Enolase-like_N"/>
</dbReference>
<keyword evidence="8" id="KW-1185">Reference proteome</keyword>
<keyword evidence="4" id="KW-0460">Magnesium</keyword>
<evidence type="ECO:0000313" key="8">
    <source>
        <dbReference type="Proteomes" id="UP000766904"/>
    </source>
</evidence>
<comment type="cofactor">
    <cofactor evidence="1">
        <name>Mg(2+)</name>
        <dbReference type="ChEBI" id="CHEBI:18420"/>
    </cofactor>
</comment>
<evidence type="ECO:0000256" key="3">
    <source>
        <dbReference type="ARBA" id="ARBA00022723"/>
    </source>
</evidence>
<dbReference type="SUPFAM" id="SSF54826">
    <property type="entry name" value="Enolase N-terminal domain-like"/>
    <property type="match status" value="1"/>
</dbReference>
<proteinExistence type="inferred from homology"/>
<dbReference type="Pfam" id="PF13378">
    <property type="entry name" value="MR_MLE_C"/>
    <property type="match status" value="1"/>
</dbReference>
<dbReference type="SMART" id="SM00922">
    <property type="entry name" value="MR_MLE"/>
    <property type="match status" value="1"/>
</dbReference>
<name>A0A8J8TPY1_9EURY</name>
<reference evidence="7" key="1">
    <citation type="submission" date="2017-11" db="EMBL/GenBank/DDBJ databases">
        <authorList>
            <person name="Kajale S.C."/>
            <person name="Sharma A."/>
        </authorList>
    </citation>
    <scope>NUCLEOTIDE SEQUENCE</scope>
    <source>
        <strain evidence="7">LS1_42</strain>
    </source>
</reference>
<dbReference type="InterPro" id="IPR013341">
    <property type="entry name" value="Mandelate_racemase_N_dom"/>
</dbReference>
<evidence type="ECO:0000256" key="1">
    <source>
        <dbReference type="ARBA" id="ARBA00001946"/>
    </source>
</evidence>
<evidence type="ECO:0000256" key="5">
    <source>
        <dbReference type="ARBA" id="ARBA00023235"/>
    </source>
</evidence>
<dbReference type="Proteomes" id="UP000766904">
    <property type="component" value="Unassembled WGS sequence"/>
</dbReference>
<dbReference type="InterPro" id="IPR029065">
    <property type="entry name" value="Enolase_C-like"/>
</dbReference>
<keyword evidence="3" id="KW-0479">Metal-binding</keyword>
<dbReference type="InterPro" id="IPR036849">
    <property type="entry name" value="Enolase-like_C_sf"/>
</dbReference>
<dbReference type="FunFam" id="3.30.390.10:FF:000009">
    <property type="entry name" value="Hydrophobic dipeptide epimerase"/>
    <property type="match status" value="1"/>
</dbReference>
<dbReference type="GO" id="GO:0009063">
    <property type="term" value="P:amino acid catabolic process"/>
    <property type="evidence" value="ECO:0007669"/>
    <property type="project" value="InterPro"/>
</dbReference>
<dbReference type="Gene3D" id="3.30.390.10">
    <property type="entry name" value="Enolase-like, N-terminal domain"/>
    <property type="match status" value="1"/>
</dbReference>
<dbReference type="InterPro" id="IPR034603">
    <property type="entry name" value="Dipeptide_epimerase"/>
</dbReference>
<dbReference type="GO" id="GO:0016855">
    <property type="term" value="F:racemase and epimerase activity, acting on amino acids and derivatives"/>
    <property type="evidence" value="ECO:0007669"/>
    <property type="project" value="InterPro"/>
</dbReference>
<evidence type="ECO:0000256" key="2">
    <source>
        <dbReference type="ARBA" id="ARBA00008031"/>
    </source>
</evidence>
<evidence type="ECO:0000259" key="6">
    <source>
        <dbReference type="SMART" id="SM00922"/>
    </source>
</evidence>
<dbReference type="RefSeq" id="WP_148860479.1">
    <property type="nucleotide sequence ID" value="NZ_PHNJ01000021.1"/>
</dbReference>
<dbReference type="GO" id="GO:0046872">
    <property type="term" value="F:metal ion binding"/>
    <property type="evidence" value="ECO:0007669"/>
    <property type="project" value="UniProtKB-KW"/>
</dbReference>
<gene>
    <name evidence="7" type="ORF">CV102_23825</name>
</gene>
<comment type="similarity">
    <text evidence="2">Belongs to the mandelate racemase/muconate lactonizing enzyme family.</text>
</comment>
<dbReference type="InterPro" id="IPR018110">
    <property type="entry name" value="Mandel_Rmase/mucon_lact_enz_CS"/>
</dbReference>
<comment type="caution">
    <text evidence="7">The sequence shown here is derived from an EMBL/GenBank/DDBJ whole genome shotgun (WGS) entry which is preliminary data.</text>
</comment>
<dbReference type="PANTHER" id="PTHR48073:SF2">
    <property type="entry name" value="O-SUCCINYLBENZOATE SYNTHASE"/>
    <property type="match status" value="1"/>
</dbReference>
<dbReference type="PANTHER" id="PTHR48073">
    <property type="entry name" value="O-SUCCINYLBENZOATE SYNTHASE-RELATED"/>
    <property type="match status" value="1"/>
</dbReference>
<organism evidence="7 8">
    <name type="scientific">Natronococcus pandeyae</name>
    <dbReference type="NCBI Taxonomy" id="2055836"/>
    <lineage>
        <taxon>Archaea</taxon>
        <taxon>Methanobacteriati</taxon>
        <taxon>Methanobacteriota</taxon>
        <taxon>Stenosarchaea group</taxon>
        <taxon>Halobacteria</taxon>
        <taxon>Halobacteriales</taxon>
        <taxon>Natrialbaceae</taxon>
        <taxon>Natronococcus</taxon>
    </lineage>
</organism>
<dbReference type="OrthoDB" id="42605at2157"/>
<dbReference type="PROSITE" id="PS00908">
    <property type="entry name" value="MR_MLE_1"/>
    <property type="match status" value="1"/>
</dbReference>
<dbReference type="InterPro" id="IPR013342">
    <property type="entry name" value="Mandelate_racemase_C"/>
</dbReference>
<evidence type="ECO:0000313" key="7">
    <source>
        <dbReference type="EMBL" id="TYL36174.1"/>
    </source>
</evidence>
<dbReference type="Gene3D" id="3.20.20.120">
    <property type="entry name" value="Enolase-like C-terminal domain"/>
    <property type="match status" value="1"/>
</dbReference>
<evidence type="ECO:0000256" key="4">
    <source>
        <dbReference type="ARBA" id="ARBA00022842"/>
    </source>
</evidence>
<dbReference type="Pfam" id="PF02746">
    <property type="entry name" value="MR_MLE_N"/>
    <property type="match status" value="1"/>
</dbReference>
<keyword evidence="5" id="KW-0413">Isomerase</keyword>
<dbReference type="SFLD" id="SFLDG00180">
    <property type="entry name" value="muconate_cycloisomerase"/>
    <property type="match status" value="1"/>
</dbReference>
<protein>
    <submittedName>
        <fullName evidence="7">Dipeptide epimerase</fullName>
    </submittedName>
</protein>
<dbReference type="SFLD" id="SFLDF00009">
    <property type="entry name" value="o-succinylbenzoate_synthase"/>
    <property type="match status" value="1"/>
</dbReference>
<sequence length="368" mass="39434">MQITRVTIHRYEIPLDEPFVTALKPIPELERVLLEVETDGGIVGWGEGAPAYEVTGETQGSTVAVLKEVIGPLILEKDPIAVERVVDDVWSLVDGAPSARAAVEIALQDIRGKAAGMPLYRLLGGAAAEPTLSAPKVLSIKSPEEMASDAADAVESGYEQIKIKVGDEPATDIRRVQAIDEAVPDRTSLKADANQGWRDAKTTLEALREIEEFLDVIEQPVSKENIADLVFLRKRLDVPIMPDESVETASDASDLIRRGAGDLYNIKLMKTGGISEAARLNAVAEAANRPTQIGSMVEGHVGTAAGVHFAAALDNVIWNEMVGPFMTTTGVTDLSYDLPRIEVSGPGLGVGVDRDALAELRSEKLVIE</sequence>
<dbReference type="AlphaFoldDB" id="A0A8J8TPY1"/>
<feature type="domain" description="Mandelate racemase/muconate lactonizing enzyme C-terminal" evidence="6">
    <location>
        <begin position="143"/>
        <end position="239"/>
    </location>
</feature>
<accession>A0A8J8TPY1</accession>
<dbReference type="SUPFAM" id="SSF51604">
    <property type="entry name" value="Enolase C-terminal domain-like"/>
    <property type="match status" value="1"/>
</dbReference>
<dbReference type="CDD" id="cd03319">
    <property type="entry name" value="L-Ala-DL-Glu_epimerase"/>
    <property type="match status" value="1"/>
</dbReference>